<dbReference type="EMBL" id="RXWV01000002">
    <property type="protein sequence ID" value="RTX75554.1"/>
    <property type="molecule type" value="Genomic_DNA"/>
</dbReference>
<dbReference type="GO" id="GO:0005524">
    <property type="term" value="F:ATP binding"/>
    <property type="evidence" value="ECO:0007669"/>
    <property type="project" value="UniProtKB-KW"/>
</dbReference>
<evidence type="ECO:0000313" key="16">
    <source>
        <dbReference type="Proteomes" id="UP001204068"/>
    </source>
</evidence>
<dbReference type="KEGG" id="sscu:CEP64_11480"/>
<dbReference type="InterPro" id="IPR050566">
    <property type="entry name" value="Deoxyribonucleoside_kinase"/>
</dbReference>
<reference evidence="12 14" key="3">
    <citation type="submission" date="2018-10" db="EMBL/GenBank/DDBJ databases">
        <title>A collection Staphylococci species genome sequencing.</title>
        <authorList>
            <person name="Cole K."/>
        </authorList>
    </citation>
    <scope>NUCLEOTIDE SEQUENCE [LARGE SCALE GENOMIC DNA]</scope>
    <source>
        <strain evidence="12">CCUG 37923</strain>
        <strain evidence="14">NCTC 12218</strain>
    </source>
</reference>
<evidence type="ECO:0000313" key="11">
    <source>
        <dbReference type="EMBL" id="MDL0116918.1"/>
    </source>
</evidence>
<evidence type="ECO:0000256" key="6">
    <source>
        <dbReference type="PIRSR" id="PIRSR000705-1"/>
    </source>
</evidence>
<dbReference type="SUPFAM" id="SSF52540">
    <property type="entry name" value="P-loop containing nucleoside triphosphate hydrolases"/>
    <property type="match status" value="1"/>
</dbReference>
<evidence type="ECO:0000313" key="13">
    <source>
        <dbReference type="Proteomes" id="UP000197058"/>
    </source>
</evidence>
<evidence type="ECO:0000256" key="5">
    <source>
        <dbReference type="ARBA" id="ARBA00022840"/>
    </source>
</evidence>
<evidence type="ECO:0000256" key="7">
    <source>
        <dbReference type="PIRSR" id="PIRSR000705-3"/>
    </source>
</evidence>
<dbReference type="InterPro" id="IPR002624">
    <property type="entry name" value="DCK/DGK"/>
</dbReference>
<dbReference type="InterPro" id="IPR031314">
    <property type="entry name" value="DNK_dom"/>
</dbReference>
<proteinExistence type="inferred from homology"/>
<accession>A0A1X0U0S8</accession>
<evidence type="ECO:0000256" key="1">
    <source>
        <dbReference type="ARBA" id="ARBA00007420"/>
    </source>
</evidence>
<dbReference type="eggNOG" id="COG1428">
    <property type="taxonomic scope" value="Bacteria"/>
</dbReference>
<name>A0A1X0U0S8_MAMSC</name>
<keyword evidence="5 7" id="KW-0067">ATP-binding</keyword>
<evidence type="ECO:0000259" key="8">
    <source>
        <dbReference type="Pfam" id="PF01712"/>
    </source>
</evidence>
<feature type="binding site" evidence="7">
    <location>
        <begin position="177"/>
        <end position="179"/>
    </location>
    <ligand>
        <name>ATP</name>
        <dbReference type="ChEBI" id="CHEBI:30616"/>
    </ligand>
</feature>
<keyword evidence="15" id="KW-1185">Reference proteome</keyword>
<reference evidence="10" key="4">
    <citation type="submission" date="2022-07" db="EMBL/GenBank/DDBJ databases">
        <title>Bacterial species isolated from the porcine tonsil microbiota.</title>
        <authorList>
            <person name="Oliveira I.M.F."/>
        </authorList>
    </citation>
    <scope>NUCLEOTIDE SEQUENCE</scope>
    <source>
        <strain evidence="10">8QC2O2</strain>
    </source>
</reference>
<evidence type="ECO:0000256" key="3">
    <source>
        <dbReference type="ARBA" id="ARBA00022741"/>
    </source>
</evidence>
<dbReference type="GeneID" id="48593984"/>
<sequence length="204" mass="24166">MKKTFIAIEGPIGVGKSSLTKKLAEALHYTEEFEIVDENPYLSDFYDDISKWSFQTEMFFLCHRYKQLTDLENINGIVSDYHIFKNKIFAKNTLNETEFDKFSRIYDILTEDIRMPDQIIFLDASLEVLQQRIAHRNRSYETQIENDYLAQLKRDYNQFYEEVKNEIDAIQIDTSHLDFVNNTADYQQVLNLLQPLIGEIIHDK</sequence>
<reference evidence="9" key="2">
    <citation type="submission" date="2017-12" db="EMBL/GenBank/DDBJ databases">
        <title>FDA dAtabase for Regulatory Grade micrObial Sequences (FDA-ARGOS): Supporting development and validation of Infectious Disease Dx tests.</title>
        <authorList>
            <person name="Campos J."/>
            <person name="Goldberg B."/>
            <person name="Tallon L."/>
            <person name="Sadzewicz L."/>
            <person name="Sengamalay N."/>
            <person name="Ott S."/>
            <person name="Godinez A."/>
            <person name="Nagaraj S."/>
            <person name="Vavikolanu K."/>
            <person name="Vyas G."/>
            <person name="Nadendla S."/>
            <person name="Aluvathingal J."/>
            <person name="Geyer C."/>
            <person name="Nandy P."/>
            <person name="Hobson J."/>
            <person name="Sichtig H."/>
        </authorList>
    </citation>
    <scope>NUCLEOTIDE SEQUENCE</scope>
    <source>
        <strain evidence="9">FDAARGOS_285</strain>
    </source>
</reference>
<dbReference type="FunFam" id="3.40.50.300:FF:000659">
    <property type="entry name" value="Deoxyguanosine kinase"/>
    <property type="match status" value="1"/>
</dbReference>
<dbReference type="PANTHER" id="PTHR10513:SF46">
    <property type="entry name" value="DEOXYGUANOSINE KINASE"/>
    <property type="match status" value="1"/>
</dbReference>
<dbReference type="Proteomes" id="UP001176210">
    <property type="component" value="Unassembled WGS sequence"/>
</dbReference>
<dbReference type="Proteomes" id="UP000197058">
    <property type="component" value="Chromosome"/>
</dbReference>
<feature type="active site" description="Proton acceptor" evidence="6">
    <location>
        <position position="80"/>
    </location>
</feature>
<evidence type="ECO:0000256" key="2">
    <source>
        <dbReference type="ARBA" id="ARBA00022679"/>
    </source>
</evidence>
<keyword evidence="4 10" id="KW-0418">Kinase</keyword>
<reference evidence="13" key="1">
    <citation type="submission" date="2017-06" db="EMBL/GenBank/DDBJ databases">
        <title>FDA dAtabase for Regulatory Grade micrObial Sequences (FDA-ARGOS): Supporting development and validation of Infectious Disease Dx tests.</title>
        <authorList>
            <person name="Goldberg B."/>
            <person name="Campos J."/>
            <person name="Tallon L."/>
            <person name="Sadzewicz L."/>
            <person name="Sengamalay N."/>
            <person name="Ott S."/>
            <person name="Godinez A."/>
            <person name="Nagaraj S."/>
            <person name="Vavikolanu K."/>
            <person name="Nadendla S."/>
            <person name="George J."/>
            <person name="Geyer C."/>
            <person name="Sichtig H."/>
        </authorList>
    </citation>
    <scope>NUCLEOTIDE SEQUENCE [LARGE SCALE GENOMIC DNA]</scope>
    <source>
        <strain evidence="13">FDAARGOS_285</strain>
    </source>
</reference>
<organism evidence="10 16">
    <name type="scientific">Mammaliicoccus sciuri</name>
    <name type="common">Staphylococcus sciuri</name>
    <dbReference type="NCBI Taxonomy" id="1296"/>
    <lineage>
        <taxon>Bacteria</taxon>
        <taxon>Bacillati</taxon>
        <taxon>Bacillota</taxon>
        <taxon>Bacilli</taxon>
        <taxon>Bacillales</taxon>
        <taxon>Staphylococcaceae</taxon>
        <taxon>Mammaliicoccus</taxon>
    </lineage>
</organism>
<dbReference type="InterPro" id="IPR027417">
    <property type="entry name" value="P-loop_NTPase"/>
</dbReference>
<evidence type="ECO:0000313" key="12">
    <source>
        <dbReference type="EMBL" id="RTX75554.1"/>
    </source>
</evidence>
<dbReference type="Proteomes" id="UP001204068">
    <property type="component" value="Unassembled WGS sequence"/>
</dbReference>
<reference evidence="11" key="5">
    <citation type="submission" date="2022-09" db="EMBL/GenBank/DDBJ databases">
        <authorList>
            <person name="De Moura G.S."/>
            <person name="Carvalho E."/>
            <person name="Ramos Sanchez E.M."/>
            <person name="Sellera F.P."/>
            <person name="Marques M.F.S."/>
            <person name="Heinemann M.B."/>
            <person name="De Vliegher S."/>
            <person name="Souza F.N."/>
            <person name="Mota R.A."/>
        </authorList>
    </citation>
    <scope>NUCLEOTIDE SEQUENCE</scope>
    <source>
        <strain evidence="11">BR656</strain>
    </source>
</reference>
<dbReference type="Pfam" id="PF01712">
    <property type="entry name" value="dNK"/>
    <property type="match status" value="1"/>
</dbReference>
<protein>
    <submittedName>
        <fullName evidence="10">Deoxynucleoside kinase</fullName>
    </submittedName>
</protein>
<evidence type="ECO:0000313" key="10">
    <source>
        <dbReference type="EMBL" id="MCQ9302041.1"/>
    </source>
</evidence>
<evidence type="ECO:0000313" key="15">
    <source>
        <dbReference type="Proteomes" id="UP001176210"/>
    </source>
</evidence>
<dbReference type="AlphaFoldDB" id="A0A1X0U0S8"/>
<feature type="domain" description="Deoxynucleoside kinase" evidence="8">
    <location>
        <begin position="6"/>
        <end position="195"/>
    </location>
</feature>
<dbReference type="Proteomes" id="UP000274792">
    <property type="component" value="Unassembled WGS sequence"/>
</dbReference>
<dbReference type="GO" id="GO:0005737">
    <property type="term" value="C:cytoplasm"/>
    <property type="evidence" value="ECO:0007669"/>
    <property type="project" value="TreeGrafter"/>
</dbReference>
<reference evidence="11" key="6">
    <citation type="journal article" date="2023" name="Vet. Microbiol.">
        <title>Emergence of livestock-associated Mammaliicoccus sciuri ST71 co-harbouring mecA and mecC genes in Brazil.</title>
        <authorList>
            <person name="de Moura G.S."/>
            <person name="de Carvalho E."/>
            <person name="Ramos Sanchez E.M."/>
            <person name="Sellera F.P."/>
            <person name="Marques M.F.S."/>
            <person name="Heinemann M.B."/>
            <person name="De Vliegher S."/>
            <person name="Souza F.N."/>
            <person name="Mota R.A."/>
        </authorList>
    </citation>
    <scope>NUCLEOTIDE SEQUENCE</scope>
    <source>
        <strain evidence="11">BR656</strain>
    </source>
</reference>
<evidence type="ECO:0000313" key="9">
    <source>
        <dbReference type="EMBL" id="ASE35199.1"/>
    </source>
</evidence>
<dbReference type="PIRSF" id="PIRSF000705">
    <property type="entry name" value="DNK"/>
    <property type="match status" value="1"/>
</dbReference>
<feature type="binding site" evidence="7">
    <location>
        <begin position="132"/>
        <end position="136"/>
    </location>
    <ligand>
        <name>ATP</name>
        <dbReference type="ChEBI" id="CHEBI:30616"/>
    </ligand>
</feature>
<keyword evidence="2" id="KW-0808">Transferase</keyword>
<dbReference type="EMBL" id="JANILD010000001">
    <property type="protein sequence ID" value="MCQ9302041.1"/>
    <property type="molecule type" value="Genomic_DNA"/>
</dbReference>
<dbReference type="EMBL" id="JAPNQM010000003">
    <property type="protein sequence ID" value="MDL0116918.1"/>
    <property type="molecule type" value="Genomic_DNA"/>
</dbReference>
<dbReference type="PANTHER" id="PTHR10513">
    <property type="entry name" value="DEOXYNUCLEOSIDE KINASE"/>
    <property type="match status" value="1"/>
</dbReference>
<dbReference type="EMBL" id="CP022046">
    <property type="protein sequence ID" value="ASE35199.1"/>
    <property type="molecule type" value="Genomic_DNA"/>
</dbReference>
<dbReference type="GO" id="GO:0019136">
    <property type="term" value="F:deoxynucleoside kinase activity"/>
    <property type="evidence" value="ECO:0007669"/>
    <property type="project" value="InterPro"/>
</dbReference>
<dbReference type="RefSeq" id="WP_037589930.1">
    <property type="nucleotide sequence ID" value="NZ_CAJVGN010000001.1"/>
</dbReference>
<keyword evidence="3 7" id="KW-0547">Nucleotide-binding</keyword>
<dbReference type="CDD" id="cd01673">
    <property type="entry name" value="dNK"/>
    <property type="match status" value="1"/>
</dbReference>
<evidence type="ECO:0000256" key="4">
    <source>
        <dbReference type="ARBA" id="ARBA00022777"/>
    </source>
</evidence>
<gene>
    <name evidence="12" type="ORF">CD117_00125</name>
    <name evidence="9" type="ORF">CEP64_11480</name>
    <name evidence="10" type="ORF">NQ032_00240</name>
    <name evidence="11" type="ORF">OWO77_08055</name>
</gene>
<dbReference type="Gene3D" id="3.40.50.300">
    <property type="entry name" value="P-loop containing nucleotide triphosphate hydrolases"/>
    <property type="match status" value="1"/>
</dbReference>
<evidence type="ECO:0000313" key="14">
    <source>
        <dbReference type="Proteomes" id="UP000274792"/>
    </source>
</evidence>
<comment type="similarity">
    <text evidence="1">Belongs to the DCK/DGK family.</text>
</comment>
<feature type="binding site" evidence="7">
    <location>
        <begin position="10"/>
        <end position="18"/>
    </location>
    <ligand>
        <name>ATP</name>
        <dbReference type="ChEBI" id="CHEBI:30616"/>
    </ligand>
</feature>